<name>A0A0C2VSQ5_9BACL</name>
<feature type="active site" description="Proton acceptor" evidence="5">
    <location>
        <position position="355"/>
    </location>
</feature>
<evidence type="ECO:0000256" key="4">
    <source>
        <dbReference type="ARBA" id="ARBA00023315"/>
    </source>
</evidence>
<reference evidence="9 10" key="1">
    <citation type="submission" date="2015-01" db="EMBL/GenBank/DDBJ databases">
        <title>Jeotgalibacillus campisalis genome sequencing.</title>
        <authorList>
            <person name="Goh K.M."/>
            <person name="Chan K.-G."/>
            <person name="Yaakop A.S."/>
            <person name="Ee R."/>
            <person name="Gan H.M."/>
            <person name="Chan C.S."/>
        </authorList>
    </citation>
    <scope>NUCLEOTIDE SEQUENCE [LARGE SCALE GENOMIC DNA]</scope>
    <source>
        <strain evidence="9 10">SF-57</strain>
    </source>
</reference>
<organism evidence="9 10">
    <name type="scientific">Jeotgalibacillus campisalis</name>
    <dbReference type="NCBI Taxonomy" id="220754"/>
    <lineage>
        <taxon>Bacteria</taxon>
        <taxon>Bacillati</taxon>
        <taxon>Bacillota</taxon>
        <taxon>Bacilli</taxon>
        <taxon>Bacillales</taxon>
        <taxon>Caryophanaceae</taxon>
        <taxon>Jeotgalibacillus</taxon>
    </lineage>
</organism>
<accession>A0A0C2VSQ5</accession>
<dbReference type="InterPro" id="IPR020613">
    <property type="entry name" value="Thiolase_CS"/>
</dbReference>
<protein>
    <submittedName>
        <fullName evidence="9">Acetyl-CoA acetyltransferase</fullName>
    </submittedName>
</protein>
<dbReference type="FunFam" id="3.40.47.10:FF:000010">
    <property type="entry name" value="Acetyl-CoA acetyltransferase (Thiolase)"/>
    <property type="match status" value="1"/>
</dbReference>
<comment type="similarity">
    <text evidence="2 6">Belongs to the thiolase-like superfamily. Thiolase family.</text>
</comment>
<dbReference type="RefSeq" id="WP_041057051.1">
    <property type="nucleotide sequence ID" value="NZ_JXRR01000014.1"/>
</dbReference>
<feature type="domain" description="Thiolase C-terminal" evidence="8">
    <location>
        <begin position="276"/>
        <end position="398"/>
    </location>
</feature>
<dbReference type="NCBIfam" id="TIGR01930">
    <property type="entry name" value="AcCoA-C-Actrans"/>
    <property type="match status" value="1"/>
</dbReference>
<evidence type="ECO:0000259" key="8">
    <source>
        <dbReference type="Pfam" id="PF02803"/>
    </source>
</evidence>
<dbReference type="Pfam" id="PF00108">
    <property type="entry name" value="Thiolase_N"/>
    <property type="match status" value="1"/>
</dbReference>
<evidence type="ECO:0000256" key="5">
    <source>
        <dbReference type="PIRSR" id="PIRSR000429-1"/>
    </source>
</evidence>
<keyword evidence="3 6" id="KW-0808">Transferase</keyword>
<evidence type="ECO:0000313" key="9">
    <source>
        <dbReference type="EMBL" id="KIL47466.1"/>
    </source>
</evidence>
<dbReference type="OrthoDB" id="2774224at2"/>
<dbReference type="GO" id="GO:0003988">
    <property type="term" value="F:acetyl-CoA C-acyltransferase activity"/>
    <property type="evidence" value="ECO:0007669"/>
    <property type="project" value="UniProtKB-ARBA"/>
</dbReference>
<comment type="pathway">
    <text evidence="1">Lipid metabolism.</text>
</comment>
<dbReference type="Gene3D" id="3.40.47.10">
    <property type="match status" value="1"/>
</dbReference>
<evidence type="ECO:0000256" key="3">
    <source>
        <dbReference type="ARBA" id="ARBA00022679"/>
    </source>
</evidence>
<dbReference type="EMBL" id="JXRR01000014">
    <property type="protein sequence ID" value="KIL47466.1"/>
    <property type="molecule type" value="Genomic_DNA"/>
</dbReference>
<dbReference type="PROSITE" id="PS00737">
    <property type="entry name" value="THIOLASE_2"/>
    <property type="match status" value="1"/>
</dbReference>
<dbReference type="PANTHER" id="PTHR43853">
    <property type="entry name" value="3-KETOACYL-COA THIOLASE, PEROXISOMAL"/>
    <property type="match status" value="1"/>
</dbReference>
<dbReference type="SUPFAM" id="SSF53901">
    <property type="entry name" value="Thiolase-like"/>
    <property type="match status" value="2"/>
</dbReference>
<dbReference type="GO" id="GO:0010124">
    <property type="term" value="P:phenylacetate catabolic process"/>
    <property type="evidence" value="ECO:0007669"/>
    <property type="project" value="TreeGrafter"/>
</dbReference>
<dbReference type="PATRIC" id="fig|220754.4.peg.1653"/>
<dbReference type="InterPro" id="IPR016039">
    <property type="entry name" value="Thiolase-like"/>
</dbReference>
<evidence type="ECO:0000313" key="10">
    <source>
        <dbReference type="Proteomes" id="UP000031972"/>
    </source>
</evidence>
<dbReference type="InterPro" id="IPR020616">
    <property type="entry name" value="Thiolase_N"/>
</dbReference>
<dbReference type="PROSITE" id="PS00098">
    <property type="entry name" value="THIOLASE_1"/>
    <property type="match status" value="1"/>
</dbReference>
<gene>
    <name evidence="9" type="ORF">KR50_16330</name>
</gene>
<dbReference type="PANTHER" id="PTHR43853:SF2">
    <property type="entry name" value="3-OXOADIPYL-COA_3-OXO-5,6-DEHYDROSUBERYL-COA THIOLASE"/>
    <property type="match status" value="1"/>
</dbReference>
<dbReference type="InterPro" id="IPR002155">
    <property type="entry name" value="Thiolase"/>
</dbReference>
<proteinExistence type="inferred from homology"/>
<evidence type="ECO:0000259" key="7">
    <source>
        <dbReference type="Pfam" id="PF00108"/>
    </source>
</evidence>
<dbReference type="CDD" id="cd00751">
    <property type="entry name" value="thiolase"/>
    <property type="match status" value="1"/>
</dbReference>
<sequence>MIETVIVDAVRTPFGKYNGMLKNIRPDDLGAVVIKSLLERNPSLDPSMVEEVVFGNANGAGEDNRNVARMSALLADLPIHASAVTLNRLCGSGLDAVNYAARAIASGEGDVFIAGGTESMTRAPYVMLKEDGPYARGNKQLVDTTIGWRFCNPIIESRYGTESMPQTAENVAAKYKLSRQAQDLFALSSQQKAQTAIEENRFINEIIPLKVKNENGIETVVERDEHPRKNSSMEKLQKLKPLFDQGTVTAGNSSGINDGAAALLLMSKQKASALNLKPLARYVSSATAGVEPSLMGIGPVYSTRKALKRANLTIGDIDLFEINEAFAAQTLACMQELNIEAEKVNVNGGAIAFGHPLGASGARILTTLVHELNKQNKRFGAATMCVGVGQGITTIIERWIEGE</sequence>
<dbReference type="GO" id="GO:0005737">
    <property type="term" value="C:cytoplasm"/>
    <property type="evidence" value="ECO:0007669"/>
    <property type="project" value="UniProtKB-ARBA"/>
</dbReference>
<dbReference type="Proteomes" id="UP000031972">
    <property type="component" value="Unassembled WGS sequence"/>
</dbReference>
<evidence type="ECO:0000256" key="2">
    <source>
        <dbReference type="ARBA" id="ARBA00010982"/>
    </source>
</evidence>
<evidence type="ECO:0000256" key="1">
    <source>
        <dbReference type="ARBA" id="ARBA00005189"/>
    </source>
</evidence>
<keyword evidence="10" id="KW-1185">Reference proteome</keyword>
<keyword evidence="4 6" id="KW-0012">Acyltransferase</keyword>
<dbReference type="InterPro" id="IPR050215">
    <property type="entry name" value="Thiolase-like_sf_Thiolase"/>
</dbReference>
<dbReference type="AlphaFoldDB" id="A0A0C2VSQ5"/>
<dbReference type="InterPro" id="IPR020615">
    <property type="entry name" value="Thiolase_acyl_enz_int_AS"/>
</dbReference>
<comment type="caution">
    <text evidence="9">The sequence shown here is derived from an EMBL/GenBank/DDBJ whole genome shotgun (WGS) entry which is preliminary data.</text>
</comment>
<dbReference type="GO" id="GO:0006635">
    <property type="term" value="P:fatty acid beta-oxidation"/>
    <property type="evidence" value="ECO:0007669"/>
    <property type="project" value="TreeGrafter"/>
</dbReference>
<dbReference type="InterPro" id="IPR020617">
    <property type="entry name" value="Thiolase_C"/>
</dbReference>
<feature type="active site" description="Proton acceptor" evidence="5">
    <location>
        <position position="385"/>
    </location>
</feature>
<dbReference type="Pfam" id="PF02803">
    <property type="entry name" value="Thiolase_C"/>
    <property type="match status" value="1"/>
</dbReference>
<feature type="domain" description="Thiolase N-terminal" evidence="7">
    <location>
        <begin position="5"/>
        <end position="268"/>
    </location>
</feature>
<feature type="active site" description="Acyl-thioester intermediate" evidence="5">
    <location>
        <position position="90"/>
    </location>
</feature>
<dbReference type="PIRSF" id="PIRSF000429">
    <property type="entry name" value="Ac-CoA_Ac_transf"/>
    <property type="match status" value="1"/>
</dbReference>
<evidence type="ECO:0000256" key="6">
    <source>
        <dbReference type="RuleBase" id="RU003557"/>
    </source>
</evidence>